<gene>
    <name evidence="2" type="ORF">AXG93_2834s1220</name>
</gene>
<keyword evidence="3" id="KW-1185">Reference proteome</keyword>
<feature type="signal peptide" evidence="1">
    <location>
        <begin position="1"/>
        <end position="20"/>
    </location>
</feature>
<organism evidence="2 3">
    <name type="scientific">Marchantia polymorpha subsp. ruderalis</name>
    <dbReference type="NCBI Taxonomy" id="1480154"/>
    <lineage>
        <taxon>Eukaryota</taxon>
        <taxon>Viridiplantae</taxon>
        <taxon>Streptophyta</taxon>
        <taxon>Embryophyta</taxon>
        <taxon>Marchantiophyta</taxon>
        <taxon>Marchantiopsida</taxon>
        <taxon>Marchantiidae</taxon>
        <taxon>Marchantiales</taxon>
        <taxon>Marchantiaceae</taxon>
        <taxon>Marchantia</taxon>
    </lineage>
</organism>
<protein>
    <submittedName>
        <fullName evidence="2">Uncharacterized protein</fullName>
    </submittedName>
</protein>
<evidence type="ECO:0000313" key="3">
    <source>
        <dbReference type="Proteomes" id="UP000077202"/>
    </source>
</evidence>
<dbReference type="AlphaFoldDB" id="A0A176WFA1"/>
<evidence type="ECO:0000313" key="2">
    <source>
        <dbReference type="EMBL" id="OAE31890.1"/>
    </source>
</evidence>
<name>A0A176WFA1_MARPO</name>
<sequence length="227" mass="25083">MRVLEFTGSEFVLWIRLTAAVLVDSIEYPSVGDLVKLLLVDCGFMARPALPGSPFIIMDALDPNVAVKVIRLRKPTHLLGSSADADSHFQSCVPVGEVISQSTTELARFSCTGCAHPRRVSHETLSQEFHFFLFLVFLTLSITNLSSLKVFPFSVYRLVNVGLFACLGMCPRRFPVYAVSCSTVLRRYASESHNMQGLGCNYSSRHLDYGSPGTRVNFCLYAAAQTD</sequence>
<reference evidence="2" key="1">
    <citation type="submission" date="2016-03" db="EMBL/GenBank/DDBJ databases">
        <title>Mechanisms controlling the formation of the plant cell surface in tip-growing cells are functionally conserved among land plants.</title>
        <authorList>
            <person name="Honkanen S."/>
            <person name="Jones V.A."/>
            <person name="Morieri G."/>
            <person name="Champion C."/>
            <person name="Hetherington A.J."/>
            <person name="Kelly S."/>
            <person name="Saint-Marcoux D."/>
            <person name="Proust H."/>
            <person name="Prescott H."/>
            <person name="Dolan L."/>
        </authorList>
    </citation>
    <scope>NUCLEOTIDE SEQUENCE [LARGE SCALE GENOMIC DNA]</scope>
    <source>
        <tissue evidence="2">Whole gametophyte</tissue>
    </source>
</reference>
<comment type="caution">
    <text evidence="2">The sequence shown here is derived from an EMBL/GenBank/DDBJ whole genome shotgun (WGS) entry which is preliminary data.</text>
</comment>
<proteinExistence type="predicted"/>
<accession>A0A176WFA1</accession>
<keyword evidence="1" id="KW-0732">Signal</keyword>
<dbReference type="EMBL" id="LVLJ01000950">
    <property type="protein sequence ID" value="OAE31890.1"/>
    <property type="molecule type" value="Genomic_DNA"/>
</dbReference>
<dbReference type="Proteomes" id="UP000077202">
    <property type="component" value="Unassembled WGS sequence"/>
</dbReference>
<evidence type="ECO:0000256" key="1">
    <source>
        <dbReference type="SAM" id="SignalP"/>
    </source>
</evidence>
<feature type="chain" id="PRO_5008052451" evidence="1">
    <location>
        <begin position="21"/>
        <end position="227"/>
    </location>
</feature>